<feature type="domain" description="Transglycosylase SLT" evidence="1">
    <location>
        <begin position="53"/>
        <end position="161"/>
    </location>
</feature>
<sequence>MTPVALGIGVVMLIAAFDDDKGGDFDAPPAGGSLRIGKGGVPPEYAQLILDAAAACDAGLPPAILAAQLKQESGFNPDAGSPVGAQGISQFMPGTWQTWGVDGNGDGKRDVWDPEDAIPAQGKFMCSLVKKGKAHPQYNGSPIELALAGYNAGWGRVDQYRGVPPESFARGETYNYVKNIMAMSVEMAGPEDAGSAGGWTLPVEAPAGTPYHQRGPMWSSGYHTGIDFVVPIGTPIESIGPGTVVTAGPGGAYGNQVVIRHPDGMFSQYAHLSRLTVSKGQKVKGGTRIGLSGATGNVSGPHLHFEIRTGPDYGSDVSPIPYLRKRGLKI</sequence>
<accession>A0A5R9DTN6</accession>
<reference evidence="3 4" key="1">
    <citation type="submission" date="2019-05" db="EMBL/GenBank/DDBJ databases">
        <title>Streptomyces marianii sp. nov., a novel marine actinomycete from southern coast of India.</title>
        <authorList>
            <person name="Iniyan A.M."/>
            <person name="Wink J."/>
            <person name="Ramprasad E."/>
            <person name="Ramana C.V."/>
            <person name="Bunk B."/>
            <person name="Sproer C."/>
            <person name="Joseph F.-J.R.S."/>
            <person name="Vincent S.G.P."/>
        </authorList>
    </citation>
    <scope>NUCLEOTIDE SEQUENCE [LARGE SCALE GENOMIC DNA]</scope>
    <source>
        <strain evidence="3 4">ICN19</strain>
    </source>
</reference>
<dbReference type="GO" id="GO:0004222">
    <property type="term" value="F:metalloendopeptidase activity"/>
    <property type="evidence" value="ECO:0007669"/>
    <property type="project" value="TreeGrafter"/>
</dbReference>
<feature type="domain" description="M23ase beta-sheet core" evidence="2">
    <location>
        <begin position="222"/>
        <end position="309"/>
    </location>
</feature>
<dbReference type="Pfam" id="PF01551">
    <property type="entry name" value="Peptidase_M23"/>
    <property type="match status" value="1"/>
</dbReference>
<dbReference type="PANTHER" id="PTHR21666:SF270">
    <property type="entry name" value="MUREIN HYDROLASE ACTIVATOR ENVC"/>
    <property type="match status" value="1"/>
</dbReference>
<dbReference type="InterPro" id="IPR008258">
    <property type="entry name" value="Transglycosylase_SLT_dom_1"/>
</dbReference>
<comment type="caution">
    <text evidence="3">The sequence shown here is derived from an EMBL/GenBank/DDBJ whole genome shotgun (WGS) entry which is preliminary data.</text>
</comment>
<gene>
    <name evidence="3" type="ORF">FEF34_40100</name>
</gene>
<evidence type="ECO:0000259" key="2">
    <source>
        <dbReference type="Pfam" id="PF01551"/>
    </source>
</evidence>
<dbReference type="Pfam" id="PF01464">
    <property type="entry name" value="SLT"/>
    <property type="match status" value="1"/>
</dbReference>
<dbReference type="InterPro" id="IPR050570">
    <property type="entry name" value="Cell_wall_metabolism_enzyme"/>
</dbReference>
<dbReference type="Gene3D" id="2.70.70.10">
    <property type="entry name" value="Glucose Permease (Domain IIA)"/>
    <property type="match status" value="1"/>
</dbReference>
<keyword evidence="4" id="KW-1185">Reference proteome</keyword>
<dbReference type="Proteomes" id="UP000305921">
    <property type="component" value="Unassembled WGS sequence"/>
</dbReference>
<dbReference type="OrthoDB" id="9815778at2"/>
<dbReference type="EMBL" id="VAWE01000003">
    <property type="protein sequence ID" value="TLQ39027.1"/>
    <property type="molecule type" value="Genomic_DNA"/>
</dbReference>
<dbReference type="CDD" id="cd12797">
    <property type="entry name" value="M23_peptidase"/>
    <property type="match status" value="1"/>
</dbReference>
<dbReference type="FunFam" id="2.70.70.10:FF:000013">
    <property type="entry name" value="Peptidase family M23"/>
    <property type="match status" value="1"/>
</dbReference>
<dbReference type="CDD" id="cd13399">
    <property type="entry name" value="Slt35-like"/>
    <property type="match status" value="1"/>
</dbReference>
<organism evidence="3 4">
    <name type="scientific">Streptomyces marianii</name>
    <dbReference type="NCBI Taxonomy" id="1817406"/>
    <lineage>
        <taxon>Bacteria</taxon>
        <taxon>Bacillati</taxon>
        <taxon>Actinomycetota</taxon>
        <taxon>Actinomycetes</taxon>
        <taxon>Kitasatosporales</taxon>
        <taxon>Streptomycetaceae</taxon>
        <taxon>Streptomyces</taxon>
    </lineage>
</organism>
<evidence type="ECO:0000313" key="4">
    <source>
        <dbReference type="Proteomes" id="UP000305921"/>
    </source>
</evidence>
<dbReference type="PANTHER" id="PTHR21666">
    <property type="entry name" value="PEPTIDASE-RELATED"/>
    <property type="match status" value="1"/>
</dbReference>
<dbReference type="InterPro" id="IPR023346">
    <property type="entry name" value="Lysozyme-like_dom_sf"/>
</dbReference>
<dbReference type="InterPro" id="IPR016047">
    <property type="entry name" value="M23ase_b-sheet_dom"/>
</dbReference>
<proteinExistence type="predicted"/>
<dbReference type="RefSeq" id="WP_138058391.1">
    <property type="nucleotide sequence ID" value="NZ_VAWE01000003.1"/>
</dbReference>
<dbReference type="AlphaFoldDB" id="A0A5R9DTN6"/>
<name>A0A5R9DTN6_9ACTN</name>
<protein>
    <submittedName>
        <fullName evidence="3">Peptidase M23</fullName>
    </submittedName>
</protein>
<evidence type="ECO:0000259" key="1">
    <source>
        <dbReference type="Pfam" id="PF01464"/>
    </source>
</evidence>
<evidence type="ECO:0000313" key="3">
    <source>
        <dbReference type="EMBL" id="TLQ39027.1"/>
    </source>
</evidence>
<dbReference type="Gene3D" id="1.10.530.10">
    <property type="match status" value="1"/>
</dbReference>
<dbReference type="InterPro" id="IPR011055">
    <property type="entry name" value="Dup_hybrid_motif"/>
</dbReference>
<dbReference type="SUPFAM" id="SSF53955">
    <property type="entry name" value="Lysozyme-like"/>
    <property type="match status" value="1"/>
</dbReference>
<dbReference type="SUPFAM" id="SSF51261">
    <property type="entry name" value="Duplicated hybrid motif"/>
    <property type="match status" value="1"/>
</dbReference>